<dbReference type="GeneID" id="9686843"/>
<dbReference type="InterPro" id="IPR006140">
    <property type="entry name" value="D-isomer_DH_NAD-bd"/>
</dbReference>
<dbReference type="Gene3D" id="3.40.50.720">
    <property type="entry name" value="NAD(P)-binding Rossmann-like Domain"/>
    <property type="match status" value="2"/>
</dbReference>
<organism evidence="6">
    <name type="scientific">Micromonas pusilla (strain CCMP1545)</name>
    <name type="common">Picoplanktonic green alga</name>
    <dbReference type="NCBI Taxonomy" id="564608"/>
    <lineage>
        <taxon>Eukaryota</taxon>
        <taxon>Viridiplantae</taxon>
        <taxon>Chlorophyta</taxon>
        <taxon>Mamiellophyceae</taxon>
        <taxon>Mamiellales</taxon>
        <taxon>Mamiellaceae</taxon>
        <taxon>Micromonas</taxon>
    </lineage>
</organism>
<dbReference type="CDD" id="cd05300">
    <property type="entry name" value="2-Hacid_dh_1"/>
    <property type="match status" value="1"/>
</dbReference>
<evidence type="ECO:0000256" key="2">
    <source>
        <dbReference type="ARBA" id="ARBA00023027"/>
    </source>
</evidence>
<protein>
    <submittedName>
        <fullName evidence="5">Predicted protein</fullName>
    </submittedName>
</protein>
<feature type="compositionally biased region" description="Low complexity" evidence="3">
    <location>
        <begin position="11"/>
        <end position="26"/>
    </location>
</feature>
<dbReference type="GO" id="GO:0016491">
    <property type="term" value="F:oxidoreductase activity"/>
    <property type="evidence" value="ECO:0007669"/>
    <property type="project" value="UniProtKB-KW"/>
</dbReference>
<dbReference type="PANTHER" id="PTHR43333">
    <property type="entry name" value="2-HACID_DH_C DOMAIN-CONTAINING PROTEIN"/>
    <property type="match status" value="1"/>
</dbReference>
<dbReference type="RefSeq" id="XP_003061655.1">
    <property type="nucleotide sequence ID" value="XM_003061609.1"/>
</dbReference>
<keyword evidence="6" id="KW-1185">Reference proteome</keyword>
<dbReference type="STRING" id="564608.C1N0K2"/>
<keyword evidence="1" id="KW-0560">Oxidoreductase</keyword>
<evidence type="ECO:0000313" key="6">
    <source>
        <dbReference type="Proteomes" id="UP000001876"/>
    </source>
</evidence>
<evidence type="ECO:0000313" key="5">
    <source>
        <dbReference type="EMBL" id="EEH54285.1"/>
    </source>
</evidence>
<dbReference type="OMA" id="VQMAEYV"/>
<dbReference type="Proteomes" id="UP000001876">
    <property type="component" value="Unassembled WGS sequence"/>
</dbReference>
<dbReference type="KEGG" id="mpp:MICPUCDRAFT_51051"/>
<sequence length="333" mass="35575">MGEILAAPCASSSSSPSSSSRGDGSSHATSERDGRVAWLHSGSAGVEHILAVPRVRDAVAPLTNARGAFSASLGEWALFASLWFAKKVHAMRASQAKGEWMRDTVGMLQGKTMSIVGYGDIGRACAVRAKAFGMKVVALRRDPSKARSTSNWSPYDRGGVVNASLARFPTHRDRPAADDTSSVRSDPIQAEGDFVVLALPHTPETEARSIHWSPYDRGGVGLIDASMIASMKPTGVLVNVGRGAVVDEDALVDALTREKIKGAALDVTATEPLPAGHAFYALENCLMSFHCADLTEDYHELTMTTFIRHARAYVGEEEGDDAAWNVVSKEKGY</sequence>
<evidence type="ECO:0000256" key="1">
    <source>
        <dbReference type="ARBA" id="ARBA00023002"/>
    </source>
</evidence>
<proteinExistence type="predicted"/>
<keyword evidence="2" id="KW-0520">NAD</keyword>
<dbReference type="eggNOG" id="KOG0068">
    <property type="taxonomic scope" value="Eukaryota"/>
</dbReference>
<dbReference type="EMBL" id="GG663744">
    <property type="protein sequence ID" value="EEH54285.1"/>
    <property type="molecule type" value="Genomic_DNA"/>
</dbReference>
<dbReference type="OrthoDB" id="496145at2759"/>
<dbReference type="GO" id="GO:0051287">
    <property type="term" value="F:NAD binding"/>
    <property type="evidence" value="ECO:0007669"/>
    <property type="project" value="InterPro"/>
</dbReference>
<accession>C1N0K2</accession>
<name>C1N0K2_MICPC</name>
<dbReference type="InterPro" id="IPR029753">
    <property type="entry name" value="D-isomer_DH_CS"/>
</dbReference>
<dbReference type="InterPro" id="IPR036291">
    <property type="entry name" value="NAD(P)-bd_dom_sf"/>
</dbReference>
<evidence type="ECO:0000259" key="4">
    <source>
        <dbReference type="Pfam" id="PF02826"/>
    </source>
</evidence>
<feature type="domain" description="D-isomer specific 2-hydroxyacid dehydrogenase NAD-binding" evidence="4">
    <location>
        <begin position="82"/>
        <end position="147"/>
    </location>
</feature>
<dbReference type="Pfam" id="PF02826">
    <property type="entry name" value="2-Hacid_dh_C"/>
    <property type="match status" value="2"/>
</dbReference>
<feature type="region of interest" description="Disordered" evidence="3">
    <location>
        <begin position="1"/>
        <end position="32"/>
    </location>
</feature>
<reference evidence="5 6" key="1">
    <citation type="journal article" date="2009" name="Science">
        <title>Green evolution and dynamic adaptations revealed by genomes of the marine picoeukaryotes Micromonas.</title>
        <authorList>
            <person name="Worden A.Z."/>
            <person name="Lee J.H."/>
            <person name="Mock T."/>
            <person name="Rouze P."/>
            <person name="Simmons M.P."/>
            <person name="Aerts A.L."/>
            <person name="Allen A.E."/>
            <person name="Cuvelier M.L."/>
            <person name="Derelle E."/>
            <person name="Everett M.V."/>
            <person name="Foulon E."/>
            <person name="Grimwood J."/>
            <person name="Gundlach H."/>
            <person name="Henrissat B."/>
            <person name="Napoli C."/>
            <person name="McDonald S.M."/>
            <person name="Parker M.S."/>
            <person name="Rombauts S."/>
            <person name="Salamov A."/>
            <person name="Von Dassow P."/>
            <person name="Badger J.H."/>
            <person name="Coutinho P.M."/>
            <person name="Demir E."/>
            <person name="Dubchak I."/>
            <person name="Gentemann C."/>
            <person name="Eikrem W."/>
            <person name="Gready J.E."/>
            <person name="John U."/>
            <person name="Lanier W."/>
            <person name="Lindquist E.A."/>
            <person name="Lucas S."/>
            <person name="Mayer K.F."/>
            <person name="Moreau H."/>
            <person name="Not F."/>
            <person name="Otillar R."/>
            <person name="Panaud O."/>
            <person name="Pangilinan J."/>
            <person name="Paulsen I."/>
            <person name="Piegu B."/>
            <person name="Poliakov A."/>
            <person name="Robbens S."/>
            <person name="Schmutz J."/>
            <person name="Toulza E."/>
            <person name="Wyss T."/>
            <person name="Zelensky A."/>
            <person name="Zhou K."/>
            <person name="Armbrust E.V."/>
            <person name="Bhattacharya D."/>
            <person name="Goodenough U.W."/>
            <person name="Van de Peer Y."/>
            <person name="Grigoriev I.V."/>
        </authorList>
    </citation>
    <scope>NUCLEOTIDE SEQUENCE [LARGE SCALE GENOMIC DNA]</scope>
    <source>
        <strain evidence="5 6">CCMP1545</strain>
    </source>
</reference>
<feature type="domain" description="D-isomer specific 2-hydroxyacid dehydrogenase NAD-binding" evidence="4">
    <location>
        <begin position="177"/>
        <end position="292"/>
    </location>
</feature>
<dbReference type="PANTHER" id="PTHR43333:SF1">
    <property type="entry name" value="D-ISOMER SPECIFIC 2-HYDROXYACID DEHYDROGENASE NAD-BINDING DOMAIN-CONTAINING PROTEIN"/>
    <property type="match status" value="1"/>
</dbReference>
<dbReference type="PROSITE" id="PS00671">
    <property type="entry name" value="D_2_HYDROXYACID_DH_3"/>
    <property type="match status" value="1"/>
</dbReference>
<evidence type="ECO:0000256" key="3">
    <source>
        <dbReference type="SAM" id="MobiDB-lite"/>
    </source>
</evidence>
<dbReference type="AlphaFoldDB" id="C1N0K2"/>
<gene>
    <name evidence="5" type="ORF">MICPUCDRAFT_51051</name>
</gene>
<dbReference type="SUPFAM" id="SSF51735">
    <property type="entry name" value="NAD(P)-binding Rossmann-fold domains"/>
    <property type="match status" value="1"/>
</dbReference>